<sequence>MISIRPATPADVPAIQRITTASPTAPHWTTEQFRDSIAAPTTDSVQRIVLIAEGDESRVELEIDGFAVVSALVSIYPIEAELESIAVDPNHRGRGTGAALLQAVEDWLAALPSSGDAGTTLRLEVRTSNLPAIRLYRRSGFADVAIRPGYYANPLEDAIYMEKQIAPAMARTSDGLMHSKAPSAP</sequence>
<dbReference type="CDD" id="cd04301">
    <property type="entry name" value="NAT_SF"/>
    <property type="match status" value="1"/>
</dbReference>
<dbReference type="PANTHER" id="PTHR43420:SF44">
    <property type="entry name" value="ACETYLTRANSFERASE YPEA"/>
    <property type="match status" value="1"/>
</dbReference>
<dbReference type="InterPro" id="IPR016181">
    <property type="entry name" value="Acyl_CoA_acyltransferase"/>
</dbReference>
<keyword evidence="5" id="KW-1185">Reference proteome</keyword>
<dbReference type="PANTHER" id="PTHR43420">
    <property type="entry name" value="ACETYLTRANSFERASE"/>
    <property type="match status" value="1"/>
</dbReference>
<dbReference type="eggNOG" id="COG0456">
    <property type="taxonomic scope" value="Bacteria"/>
</dbReference>
<dbReference type="SUPFAM" id="SSF55729">
    <property type="entry name" value="Acyl-CoA N-acyltransferases (Nat)"/>
    <property type="match status" value="1"/>
</dbReference>
<dbReference type="STRING" id="926566.Terro_3410"/>
<dbReference type="HOGENOM" id="CLU_013985_23_3_0"/>
<dbReference type="AlphaFoldDB" id="I3ZK57"/>
<evidence type="ECO:0000256" key="2">
    <source>
        <dbReference type="ARBA" id="ARBA00023315"/>
    </source>
</evidence>
<evidence type="ECO:0000256" key="1">
    <source>
        <dbReference type="ARBA" id="ARBA00022679"/>
    </source>
</evidence>
<reference evidence="4 5" key="1">
    <citation type="submission" date="2012-06" db="EMBL/GenBank/DDBJ databases">
        <title>Complete genome of Terriglobus roseus DSM 18391.</title>
        <authorList>
            <consortium name="US DOE Joint Genome Institute (JGI-PGF)"/>
            <person name="Lucas S."/>
            <person name="Copeland A."/>
            <person name="Lapidus A."/>
            <person name="Glavina del Rio T."/>
            <person name="Dalin E."/>
            <person name="Tice H."/>
            <person name="Bruce D."/>
            <person name="Goodwin L."/>
            <person name="Pitluck S."/>
            <person name="Peters L."/>
            <person name="Mikhailova N."/>
            <person name="Munk A.C.C."/>
            <person name="Kyrpides N."/>
            <person name="Mavromatis K."/>
            <person name="Ivanova N."/>
            <person name="Brettin T."/>
            <person name="Detter J.C."/>
            <person name="Han C."/>
            <person name="Larimer F."/>
            <person name="Land M."/>
            <person name="Hauser L."/>
            <person name="Markowitz V."/>
            <person name="Cheng J.-F."/>
            <person name="Hugenholtz P."/>
            <person name="Woyke T."/>
            <person name="Wu D."/>
            <person name="Brambilla E."/>
            <person name="Klenk H.-P."/>
            <person name="Eisen J.A."/>
        </authorList>
    </citation>
    <scope>NUCLEOTIDE SEQUENCE [LARGE SCALE GENOMIC DNA]</scope>
    <source>
        <strain evidence="5">DSM 18391 / NRRL B-41598 / KBS 63</strain>
    </source>
</reference>
<keyword evidence="1 4" id="KW-0808">Transferase</keyword>
<dbReference type="OrthoDB" id="9794566at2"/>
<dbReference type="InterPro" id="IPR000182">
    <property type="entry name" value="GNAT_dom"/>
</dbReference>
<protein>
    <submittedName>
        <fullName evidence="4">Acetyltransferase</fullName>
        <ecNumber evidence="4">2.3.1.128</ecNumber>
    </submittedName>
</protein>
<evidence type="ECO:0000313" key="5">
    <source>
        <dbReference type="Proteomes" id="UP000006056"/>
    </source>
</evidence>
<dbReference type="EMBL" id="CP003379">
    <property type="protein sequence ID" value="AFL89625.1"/>
    <property type="molecule type" value="Genomic_DNA"/>
</dbReference>
<organism evidence="4 5">
    <name type="scientific">Terriglobus roseus (strain DSM 18391 / NRRL B-41598 / KBS 63)</name>
    <dbReference type="NCBI Taxonomy" id="926566"/>
    <lineage>
        <taxon>Bacteria</taxon>
        <taxon>Pseudomonadati</taxon>
        <taxon>Acidobacteriota</taxon>
        <taxon>Terriglobia</taxon>
        <taxon>Terriglobales</taxon>
        <taxon>Acidobacteriaceae</taxon>
        <taxon>Terriglobus</taxon>
    </lineage>
</organism>
<gene>
    <name evidence="4" type="ordered locus">Terro_3410</name>
</gene>
<dbReference type="KEGG" id="trs:Terro_3410"/>
<name>I3ZK57_TERRK</name>
<dbReference type="GO" id="GO:0016747">
    <property type="term" value="F:acyltransferase activity, transferring groups other than amino-acyl groups"/>
    <property type="evidence" value="ECO:0007669"/>
    <property type="project" value="InterPro"/>
</dbReference>
<dbReference type="EC" id="2.3.1.128" evidence="4"/>
<dbReference type="RefSeq" id="WP_014786886.1">
    <property type="nucleotide sequence ID" value="NC_018014.1"/>
</dbReference>
<dbReference type="InterPro" id="IPR050680">
    <property type="entry name" value="YpeA/RimI_acetyltransf"/>
</dbReference>
<proteinExistence type="predicted"/>
<evidence type="ECO:0000313" key="4">
    <source>
        <dbReference type="EMBL" id="AFL89625.1"/>
    </source>
</evidence>
<dbReference type="Gene3D" id="3.40.630.30">
    <property type="match status" value="1"/>
</dbReference>
<dbReference type="PROSITE" id="PS51186">
    <property type="entry name" value="GNAT"/>
    <property type="match status" value="1"/>
</dbReference>
<dbReference type="Proteomes" id="UP000006056">
    <property type="component" value="Chromosome"/>
</dbReference>
<accession>I3ZK57</accession>
<feature type="domain" description="N-acetyltransferase" evidence="3">
    <location>
        <begin position="2"/>
        <end position="166"/>
    </location>
</feature>
<keyword evidence="2 4" id="KW-0012">Acyltransferase</keyword>
<dbReference type="Pfam" id="PF00583">
    <property type="entry name" value="Acetyltransf_1"/>
    <property type="match status" value="1"/>
</dbReference>
<evidence type="ECO:0000259" key="3">
    <source>
        <dbReference type="PROSITE" id="PS51186"/>
    </source>
</evidence>